<organism evidence="2 3">
    <name type="scientific">Vulcaniibacterium tengchongense</name>
    <dbReference type="NCBI Taxonomy" id="1273429"/>
    <lineage>
        <taxon>Bacteria</taxon>
        <taxon>Pseudomonadati</taxon>
        <taxon>Pseudomonadota</taxon>
        <taxon>Gammaproteobacteria</taxon>
        <taxon>Lysobacterales</taxon>
        <taxon>Lysobacteraceae</taxon>
        <taxon>Vulcaniibacterium</taxon>
    </lineage>
</organism>
<protein>
    <submittedName>
        <fullName evidence="2">Uncharacterized protein</fullName>
    </submittedName>
</protein>
<keyword evidence="3" id="KW-1185">Reference proteome</keyword>
<feature type="region of interest" description="Disordered" evidence="1">
    <location>
        <begin position="1"/>
        <end position="59"/>
    </location>
</feature>
<dbReference type="Proteomes" id="UP000269708">
    <property type="component" value="Unassembled WGS sequence"/>
</dbReference>
<accession>A0A3N4VSA2</accession>
<comment type="caution">
    <text evidence="2">The sequence shown here is derived from an EMBL/GenBank/DDBJ whole genome shotgun (WGS) entry which is preliminary data.</text>
</comment>
<gene>
    <name evidence="2" type="ORF">EDC50_1787</name>
</gene>
<dbReference type="EMBL" id="RKQN01000002">
    <property type="protein sequence ID" value="RPE79957.1"/>
    <property type="molecule type" value="Genomic_DNA"/>
</dbReference>
<feature type="compositionally biased region" description="Basic and acidic residues" evidence="1">
    <location>
        <begin position="1"/>
        <end position="27"/>
    </location>
</feature>
<proteinExistence type="predicted"/>
<evidence type="ECO:0000256" key="1">
    <source>
        <dbReference type="SAM" id="MobiDB-lite"/>
    </source>
</evidence>
<reference evidence="2 3" key="1">
    <citation type="submission" date="2018-11" db="EMBL/GenBank/DDBJ databases">
        <title>Genomic Encyclopedia of Type Strains, Phase IV (KMG-IV): sequencing the most valuable type-strain genomes for metagenomic binning, comparative biology and taxonomic classification.</title>
        <authorList>
            <person name="Goeker M."/>
        </authorList>
    </citation>
    <scope>NUCLEOTIDE SEQUENCE [LARGE SCALE GENOMIC DNA]</scope>
    <source>
        <strain evidence="2 3">DSM 25623</strain>
    </source>
</reference>
<sequence length="59" mass="6658">MRPDKQKLNAQHKEGAKRARKDLENRRPPKAASKQGHAAKQAGQDSVLRRDEPGGHRLH</sequence>
<dbReference type="RefSeq" id="WP_123770124.1">
    <property type="nucleotide sequence ID" value="NZ_RKQN01000002.1"/>
</dbReference>
<evidence type="ECO:0000313" key="3">
    <source>
        <dbReference type="Proteomes" id="UP000269708"/>
    </source>
</evidence>
<dbReference type="OrthoDB" id="9971072at2"/>
<dbReference type="AlphaFoldDB" id="A0A3N4VSA2"/>
<evidence type="ECO:0000313" key="2">
    <source>
        <dbReference type="EMBL" id="RPE79957.1"/>
    </source>
</evidence>
<feature type="compositionally biased region" description="Basic and acidic residues" evidence="1">
    <location>
        <begin position="47"/>
        <end position="59"/>
    </location>
</feature>
<name>A0A3N4VSA2_9GAMM</name>